<dbReference type="GO" id="GO:0045047">
    <property type="term" value="P:protein targeting to ER"/>
    <property type="evidence" value="ECO:0007669"/>
    <property type="project" value="InterPro"/>
</dbReference>
<dbReference type="PIRSF" id="PIRSF008756">
    <property type="entry name" value="P_tr_PHO88"/>
    <property type="match status" value="1"/>
</dbReference>
<dbReference type="Proteomes" id="UP000308730">
    <property type="component" value="Unassembled WGS sequence"/>
</dbReference>
<dbReference type="EMBL" id="SGPM01000054">
    <property type="protein sequence ID" value="THH31197.1"/>
    <property type="molecule type" value="Genomic_DNA"/>
</dbReference>
<dbReference type="OrthoDB" id="18139at2759"/>
<name>A0A4S4MZT4_9APHY</name>
<gene>
    <name evidence="3" type="ORF">EUX98_g2967</name>
</gene>
<keyword evidence="2" id="KW-0812">Transmembrane</keyword>
<dbReference type="GO" id="GO:0005739">
    <property type="term" value="C:mitochondrion"/>
    <property type="evidence" value="ECO:0007669"/>
    <property type="project" value="TreeGrafter"/>
</dbReference>
<dbReference type="Pfam" id="PF10032">
    <property type="entry name" value="Pho88"/>
    <property type="match status" value="1"/>
</dbReference>
<evidence type="ECO:0000256" key="2">
    <source>
        <dbReference type="SAM" id="Phobius"/>
    </source>
</evidence>
<comment type="caution">
    <text evidence="3">The sequence shown here is derived from an EMBL/GenBank/DDBJ whole genome shotgun (WGS) entry which is preliminary data.</text>
</comment>
<keyword evidence="4" id="KW-1185">Reference proteome</keyword>
<keyword evidence="2" id="KW-1133">Transmembrane helix</keyword>
<evidence type="ECO:0000256" key="1">
    <source>
        <dbReference type="SAM" id="MobiDB-lite"/>
    </source>
</evidence>
<evidence type="ECO:0000313" key="3">
    <source>
        <dbReference type="EMBL" id="THH31197.1"/>
    </source>
</evidence>
<feature type="transmembrane region" description="Helical" evidence="2">
    <location>
        <begin position="95"/>
        <end position="115"/>
    </location>
</feature>
<dbReference type="InterPro" id="IPR012098">
    <property type="entry name" value="SND3_fun"/>
</dbReference>
<proteinExistence type="predicted"/>
<reference evidence="3 4" key="1">
    <citation type="submission" date="2019-02" db="EMBL/GenBank/DDBJ databases">
        <title>Genome sequencing of the rare red list fungi Antrodiella citrinella (Flaviporus citrinellus).</title>
        <authorList>
            <person name="Buettner E."/>
            <person name="Kellner H."/>
        </authorList>
    </citation>
    <scope>NUCLEOTIDE SEQUENCE [LARGE SCALE GENOMIC DNA]</scope>
    <source>
        <strain evidence="3 4">DSM 108506</strain>
    </source>
</reference>
<dbReference type="PANTHER" id="PTHR28112:SF1">
    <property type="entry name" value="SRP-INDEPENDENT TARGETING PROTEIN 3"/>
    <property type="match status" value="1"/>
</dbReference>
<dbReference type="GO" id="GO:0005783">
    <property type="term" value="C:endoplasmic reticulum"/>
    <property type="evidence" value="ECO:0007669"/>
    <property type="project" value="InterPro"/>
</dbReference>
<sequence>MSAAVSNLVISLVSMQVAKKIPFEDPQVLLYVRIAYVVVQALVLGVYFLVTQKIKSKNDQTVLKYVEPASPMSSDQGQLITITVKDYDLQETSKAVRSVYMGIAMMGFLHGYMAYTQPLFIQSLMGLKGLYDAKTVAIHLLGKPAEGDLKRPFTAPALFGAATGAQTDKAAIDEAEKRIGKKDE</sequence>
<feature type="region of interest" description="Disordered" evidence="1">
    <location>
        <begin position="164"/>
        <end position="184"/>
    </location>
</feature>
<keyword evidence="2" id="KW-0472">Membrane</keyword>
<organism evidence="3 4">
    <name type="scientific">Antrodiella citrinella</name>
    <dbReference type="NCBI Taxonomy" id="2447956"/>
    <lineage>
        <taxon>Eukaryota</taxon>
        <taxon>Fungi</taxon>
        <taxon>Dikarya</taxon>
        <taxon>Basidiomycota</taxon>
        <taxon>Agaricomycotina</taxon>
        <taxon>Agaricomycetes</taxon>
        <taxon>Polyporales</taxon>
        <taxon>Steccherinaceae</taxon>
        <taxon>Antrodiella</taxon>
    </lineage>
</organism>
<dbReference type="PANTHER" id="PTHR28112">
    <property type="entry name" value="SRP-INDEPENDENT TARGETING PROTEIN 3"/>
    <property type="match status" value="1"/>
</dbReference>
<feature type="transmembrane region" description="Helical" evidence="2">
    <location>
        <begin position="28"/>
        <end position="50"/>
    </location>
</feature>
<accession>A0A4S4MZT4</accession>
<evidence type="ECO:0000313" key="4">
    <source>
        <dbReference type="Proteomes" id="UP000308730"/>
    </source>
</evidence>
<feature type="compositionally biased region" description="Basic and acidic residues" evidence="1">
    <location>
        <begin position="170"/>
        <end position="184"/>
    </location>
</feature>
<evidence type="ECO:0008006" key="5">
    <source>
        <dbReference type="Google" id="ProtNLM"/>
    </source>
</evidence>
<protein>
    <recommendedName>
        <fullName evidence="5">Inorganic phosphate transporter</fullName>
    </recommendedName>
</protein>
<dbReference type="AlphaFoldDB" id="A0A4S4MZT4"/>